<proteinExistence type="predicted"/>
<dbReference type="RefSeq" id="WP_219354927.1">
    <property type="nucleotide sequence ID" value="NZ_CP080034.1"/>
</dbReference>
<feature type="signal peptide" evidence="1">
    <location>
        <begin position="1"/>
        <end position="24"/>
    </location>
</feature>
<sequence>MNKMFAVVSSIAAVTLFGAASASAADFATAPGTYRAEGDLQLYQTIPNIFCHVSMDIVVDAAGNATGTNVTFSPGNGLCGTVIRPLTTNWAIHKVSKGTDEGGVSLDVSVQAGAGTCTGNLAPLKLYWGSKGPNRIETDPTAFVAGSPSTCQVTGTLAVTPTGGTSGEFRMQ</sequence>
<evidence type="ECO:0000313" key="3">
    <source>
        <dbReference type="Proteomes" id="UP000824334"/>
    </source>
</evidence>
<feature type="chain" id="PRO_5045856101" description="Activator protein" evidence="1">
    <location>
        <begin position="25"/>
        <end position="172"/>
    </location>
</feature>
<organism evidence="2 3">
    <name type="scientific">Brevundimonas nasdae</name>
    <dbReference type="NCBI Taxonomy" id="172043"/>
    <lineage>
        <taxon>Bacteria</taxon>
        <taxon>Pseudomonadati</taxon>
        <taxon>Pseudomonadota</taxon>
        <taxon>Alphaproteobacteria</taxon>
        <taxon>Caulobacterales</taxon>
        <taxon>Caulobacteraceae</taxon>
        <taxon>Brevundimonas</taxon>
    </lineage>
</organism>
<dbReference type="GeneID" id="94375986"/>
<evidence type="ECO:0008006" key="4">
    <source>
        <dbReference type="Google" id="ProtNLM"/>
    </source>
</evidence>
<gene>
    <name evidence="2" type="ORF">KWG56_11945</name>
</gene>
<name>A0ABX8TFE4_9CAUL</name>
<dbReference type="Proteomes" id="UP000824334">
    <property type="component" value="Chromosome"/>
</dbReference>
<evidence type="ECO:0000313" key="2">
    <source>
        <dbReference type="EMBL" id="QYC09318.1"/>
    </source>
</evidence>
<accession>A0ABX8TFE4</accession>
<evidence type="ECO:0000256" key="1">
    <source>
        <dbReference type="SAM" id="SignalP"/>
    </source>
</evidence>
<dbReference type="EMBL" id="CP080034">
    <property type="protein sequence ID" value="QYC09318.1"/>
    <property type="molecule type" value="Genomic_DNA"/>
</dbReference>
<reference evidence="2 3" key="1">
    <citation type="submission" date="2021-07" db="EMBL/GenBank/DDBJ databases">
        <title>Isolation and characterization of bacteria from a gold mining with a capacity of golden bioaccumulation.</title>
        <authorList>
            <person name="Yang X.J."/>
        </authorList>
    </citation>
    <scope>NUCLEOTIDE SEQUENCE [LARGE SCALE GENOMIC DNA]</scope>
    <source>
        <strain evidence="2 3">Au29</strain>
    </source>
</reference>
<keyword evidence="3" id="KW-1185">Reference proteome</keyword>
<keyword evidence="1" id="KW-0732">Signal</keyword>
<protein>
    <recommendedName>
        <fullName evidence="4">Activator protein</fullName>
    </recommendedName>
</protein>